<comment type="caution">
    <text evidence="1">The sequence shown here is derived from an EMBL/GenBank/DDBJ whole genome shotgun (WGS) entry which is preliminary data.</text>
</comment>
<proteinExistence type="predicted"/>
<dbReference type="RefSeq" id="WP_155039272.1">
    <property type="nucleotide sequence ID" value="NZ_JBHGCD010000003.1"/>
</dbReference>
<name>A0A844HNU9_9RHOB</name>
<protein>
    <submittedName>
        <fullName evidence="1">Uncharacterized protein</fullName>
    </submittedName>
</protein>
<dbReference type="AlphaFoldDB" id="A0A844HNU9"/>
<evidence type="ECO:0000313" key="1">
    <source>
        <dbReference type="EMBL" id="MTH59322.1"/>
    </source>
</evidence>
<evidence type="ECO:0000313" key="2">
    <source>
        <dbReference type="Proteomes" id="UP000449846"/>
    </source>
</evidence>
<dbReference type="Proteomes" id="UP000449846">
    <property type="component" value="Unassembled WGS sequence"/>
</dbReference>
<sequence length="112" mass="11564">MGLTVFPGFWPMVAAVAALGFGGALCEVAQHSLALHIIGSDADPPTLDARFSALCLIERVSAILGAALDKSYGYPVAIASLRPTMLTGTLRALLAETANAVLKAKKAMRLPG</sequence>
<reference evidence="1 2" key="1">
    <citation type="submission" date="2019-11" db="EMBL/GenBank/DDBJ databases">
        <authorList>
            <person name="Dong K."/>
        </authorList>
    </citation>
    <scope>NUCLEOTIDE SEQUENCE [LARGE SCALE GENOMIC DNA]</scope>
    <source>
        <strain evidence="1 2">NBRC 112902</strain>
    </source>
</reference>
<accession>A0A844HNU9</accession>
<keyword evidence="2" id="KW-1185">Reference proteome</keyword>
<dbReference type="EMBL" id="WMIG01000003">
    <property type="protein sequence ID" value="MTH59322.1"/>
    <property type="molecule type" value="Genomic_DNA"/>
</dbReference>
<gene>
    <name evidence="1" type="ORF">GL300_08860</name>
</gene>
<organism evidence="1 2">
    <name type="scientific">Paracoccus litorisediminis</name>
    <dbReference type="NCBI Taxonomy" id="2006130"/>
    <lineage>
        <taxon>Bacteria</taxon>
        <taxon>Pseudomonadati</taxon>
        <taxon>Pseudomonadota</taxon>
        <taxon>Alphaproteobacteria</taxon>
        <taxon>Rhodobacterales</taxon>
        <taxon>Paracoccaceae</taxon>
        <taxon>Paracoccus</taxon>
    </lineage>
</organism>